<reference evidence="2" key="1">
    <citation type="submission" date="2021-01" db="EMBL/GenBank/DDBJ databases">
        <title>Adiantum capillus-veneris genome.</title>
        <authorList>
            <person name="Fang Y."/>
            <person name="Liao Q."/>
        </authorList>
    </citation>
    <scope>NUCLEOTIDE SEQUENCE</scope>
    <source>
        <strain evidence="2">H3</strain>
        <tissue evidence="2">Leaf</tissue>
    </source>
</reference>
<name>A0A9D4USD9_ADICA</name>
<feature type="compositionally biased region" description="Polar residues" evidence="1">
    <location>
        <begin position="624"/>
        <end position="645"/>
    </location>
</feature>
<feature type="region of interest" description="Disordered" evidence="1">
    <location>
        <begin position="72"/>
        <end position="155"/>
    </location>
</feature>
<sequence length="885" mass="95636">MASAADQNVSDGASSLGRSSSIDARDGALPRSDSQRRSANKVGRKGGRSGNDLFVCFAPRTTLNLVSANRPVVSPARDKGKETGSARRSSRGASIFSSKAPSKKQGYDAVEEPTSPKVTCIGQVRSKSKHDKKLKGSPAAPRKQRSSAHAEGKKESACPSFAKDFSCFGLPCDSYGSLPSFRGDKKSSGTVFAKSLVLIQREDEGKMVAMEASATAKLRVQSFPEASSGGEVSAIGKPGLKEEEIHAEMLPVPQKTISVMGVPGSNSKVEALQGKEIAEDQTSIEEDDTFEAEPPPANALLLMRSKVEHLRVLVPPPSINITLKRSTSAPVHCRRKSEDVDDNSQLQPSDYTDHTTAMDAKRETSSVLISSEDLPKPSNVTKSFLQRCKSVSRSLSRSSSDRAEDTKASPATQEVKVVAGGPTACVENSILEEHNDELHLVSEALSRRRSDSEALKVSLDIVPETWVWEARAVTRKEQKEKTGSGRRLEMKQAGGPVAEWLDGELEAALWKSCQVGDSERPPPINGAFTRNDILRSTEPSLTDSCANQALDAEVEATLWRCCSLVASHSSQDLQSELKTGPEVAESDSKVDGSCMESVTQCSIQEEKIEENVKQATNKDEKASHQGSNAGHSNSNNFGRSSSVGSQCGKHLLERGSSLRRSASVGAGRQQVEQQERARNERRKSKERKLHKQSPRGITGEGHVQIDVATSDRYATTCIVEAELWCAGRHSNGHSDKDTRHNDGSCLSDAEYKDASAEVQNASEEEAMDAEHTAVPSPSSVLNRPVPPPSPAPATPPEAVLFVRYDIGAFRISLDGPAKMEAQAAEHHHQQQKAMLEAISHLHIHDVQRTYARLLKAASGKERASLSSAAFRLQRCKSEPVRLASY</sequence>
<proteinExistence type="predicted"/>
<feature type="region of interest" description="Disordered" evidence="1">
    <location>
        <begin position="658"/>
        <end position="703"/>
    </location>
</feature>
<feature type="region of interest" description="Disordered" evidence="1">
    <location>
        <begin position="572"/>
        <end position="591"/>
    </location>
</feature>
<dbReference type="EMBL" id="JABFUD020000012">
    <property type="protein sequence ID" value="KAI5072946.1"/>
    <property type="molecule type" value="Genomic_DNA"/>
</dbReference>
<comment type="caution">
    <text evidence="2">The sequence shown here is derived from an EMBL/GenBank/DDBJ whole genome shotgun (WGS) entry which is preliminary data.</text>
</comment>
<gene>
    <name evidence="2" type="ORF">GOP47_0013052</name>
</gene>
<dbReference type="OrthoDB" id="1919674at2759"/>
<evidence type="ECO:0000256" key="1">
    <source>
        <dbReference type="SAM" id="MobiDB-lite"/>
    </source>
</evidence>
<feature type="region of interest" description="Disordered" evidence="1">
    <location>
        <begin position="611"/>
        <end position="646"/>
    </location>
</feature>
<dbReference type="PANTHER" id="PTHR33448">
    <property type="entry name" value="CHLOROPLAST PROTEIN HCF243-RELATED"/>
    <property type="match status" value="1"/>
</dbReference>
<feature type="region of interest" description="Disordered" evidence="1">
    <location>
        <begin position="325"/>
        <end position="374"/>
    </location>
</feature>
<feature type="compositionally biased region" description="Basic and acidic residues" evidence="1">
    <location>
        <begin position="611"/>
        <end position="623"/>
    </location>
</feature>
<dbReference type="AlphaFoldDB" id="A0A9D4USD9"/>
<feature type="compositionally biased region" description="Low complexity" evidence="1">
    <location>
        <begin position="91"/>
        <end position="100"/>
    </location>
</feature>
<organism evidence="2 3">
    <name type="scientific">Adiantum capillus-veneris</name>
    <name type="common">Maidenhair fern</name>
    <dbReference type="NCBI Taxonomy" id="13818"/>
    <lineage>
        <taxon>Eukaryota</taxon>
        <taxon>Viridiplantae</taxon>
        <taxon>Streptophyta</taxon>
        <taxon>Embryophyta</taxon>
        <taxon>Tracheophyta</taxon>
        <taxon>Polypodiopsida</taxon>
        <taxon>Polypodiidae</taxon>
        <taxon>Polypodiales</taxon>
        <taxon>Pteridineae</taxon>
        <taxon>Pteridaceae</taxon>
        <taxon>Vittarioideae</taxon>
        <taxon>Adiantum</taxon>
    </lineage>
</organism>
<dbReference type="Proteomes" id="UP000886520">
    <property type="component" value="Chromosome 12"/>
</dbReference>
<feature type="region of interest" description="Disordered" evidence="1">
    <location>
        <begin position="1"/>
        <end position="53"/>
    </location>
</feature>
<dbReference type="PANTHER" id="PTHR33448:SF4">
    <property type="entry name" value="CHLOROPLAST PROTEIN HCF243"/>
    <property type="match status" value="1"/>
</dbReference>
<feature type="compositionally biased region" description="Basic and acidic residues" evidence="1">
    <location>
        <begin position="76"/>
        <end position="85"/>
    </location>
</feature>
<accession>A0A9D4USD9</accession>
<evidence type="ECO:0000313" key="3">
    <source>
        <dbReference type="Proteomes" id="UP000886520"/>
    </source>
</evidence>
<feature type="compositionally biased region" description="Basic residues" evidence="1">
    <location>
        <begin position="38"/>
        <end position="47"/>
    </location>
</feature>
<feature type="compositionally biased region" description="Low complexity" evidence="1">
    <location>
        <begin position="10"/>
        <end position="22"/>
    </location>
</feature>
<feature type="compositionally biased region" description="Basic residues" evidence="1">
    <location>
        <begin position="679"/>
        <end position="693"/>
    </location>
</feature>
<feature type="compositionally biased region" description="Basic residues" evidence="1">
    <location>
        <begin position="126"/>
        <end position="135"/>
    </location>
</feature>
<feature type="compositionally biased region" description="Low complexity" evidence="1">
    <location>
        <begin position="774"/>
        <end position="783"/>
    </location>
</feature>
<feature type="compositionally biased region" description="Pro residues" evidence="1">
    <location>
        <begin position="784"/>
        <end position="794"/>
    </location>
</feature>
<keyword evidence="3" id="KW-1185">Reference proteome</keyword>
<feature type="region of interest" description="Disordered" evidence="1">
    <location>
        <begin position="752"/>
        <end position="794"/>
    </location>
</feature>
<evidence type="ECO:0000313" key="2">
    <source>
        <dbReference type="EMBL" id="KAI5072946.1"/>
    </source>
</evidence>
<feature type="compositionally biased region" description="Basic and acidic residues" evidence="1">
    <location>
        <begin position="23"/>
        <end position="36"/>
    </location>
</feature>
<protein>
    <submittedName>
        <fullName evidence="2">Uncharacterized protein</fullName>
    </submittedName>
</protein>